<evidence type="ECO:0000313" key="3">
    <source>
        <dbReference type="Proteomes" id="UP000739538"/>
    </source>
</evidence>
<comment type="caution">
    <text evidence="2">The sequence shown here is derived from an EMBL/GenBank/DDBJ whole genome shotgun (WGS) entry which is preliminary data.</text>
</comment>
<name>A0A956SE65_UNCEI</name>
<evidence type="ECO:0008006" key="4">
    <source>
        <dbReference type="Google" id="ProtNLM"/>
    </source>
</evidence>
<proteinExistence type="predicted"/>
<dbReference type="EMBL" id="JAGQHS010000038">
    <property type="protein sequence ID" value="MCA9755989.1"/>
    <property type="molecule type" value="Genomic_DNA"/>
</dbReference>
<dbReference type="InterPro" id="IPR006311">
    <property type="entry name" value="TAT_signal"/>
</dbReference>
<keyword evidence="1" id="KW-0732">Signal</keyword>
<evidence type="ECO:0000256" key="1">
    <source>
        <dbReference type="SAM" id="SignalP"/>
    </source>
</evidence>
<reference evidence="2" key="1">
    <citation type="submission" date="2020-04" db="EMBL/GenBank/DDBJ databases">
        <authorList>
            <person name="Zhang T."/>
        </authorList>
    </citation>
    <scope>NUCLEOTIDE SEQUENCE</scope>
    <source>
        <strain evidence="2">HKST-UBA02</strain>
    </source>
</reference>
<reference evidence="2" key="2">
    <citation type="journal article" date="2021" name="Microbiome">
        <title>Successional dynamics and alternative stable states in a saline activated sludge microbial community over 9 years.</title>
        <authorList>
            <person name="Wang Y."/>
            <person name="Ye J."/>
            <person name="Ju F."/>
            <person name="Liu L."/>
            <person name="Boyd J.A."/>
            <person name="Deng Y."/>
            <person name="Parks D.H."/>
            <person name="Jiang X."/>
            <person name="Yin X."/>
            <person name="Woodcroft B.J."/>
            <person name="Tyson G.W."/>
            <person name="Hugenholtz P."/>
            <person name="Polz M.F."/>
            <person name="Zhang T."/>
        </authorList>
    </citation>
    <scope>NUCLEOTIDE SEQUENCE</scope>
    <source>
        <strain evidence="2">HKST-UBA02</strain>
    </source>
</reference>
<feature type="signal peptide" evidence="1">
    <location>
        <begin position="1"/>
        <end position="28"/>
    </location>
</feature>
<protein>
    <recommendedName>
        <fullName evidence="4">DUF5683 domain-containing protein</fullName>
    </recommendedName>
</protein>
<evidence type="ECO:0000313" key="2">
    <source>
        <dbReference type="EMBL" id="MCA9755989.1"/>
    </source>
</evidence>
<dbReference type="Proteomes" id="UP000739538">
    <property type="component" value="Unassembled WGS sequence"/>
</dbReference>
<organism evidence="2 3">
    <name type="scientific">Eiseniibacteriota bacterium</name>
    <dbReference type="NCBI Taxonomy" id="2212470"/>
    <lineage>
        <taxon>Bacteria</taxon>
        <taxon>Candidatus Eiseniibacteriota</taxon>
    </lineage>
</organism>
<accession>A0A956SE65</accession>
<dbReference type="PROSITE" id="PS51318">
    <property type="entry name" value="TAT"/>
    <property type="match status" value="1"/>
</dbReference>
<dbReference type="AlphaFoldDB" id="A0A956SE65"/>
<gene>
    <name evidence="2" type="ORF">KDA27_09325</name>
</gene>
<feature type="chain" id="PRO_5037798843" description="DUF5683 domain-containing protein" evidence="1">
    <location>
        <begin position="29"/>
        <end position="315"/>
    </location>
</feature>
<sequence>MKRMSRGRFLGVAAVVCGLATTTFGVDATIASASASGGVPAAFAISSTTGSGGADRSAFSADPGGFTQTLEWDGADGMWSRQLGPGALRLEGAQASGGRWDQGFTSGSNSTSQHYNRSAILTTLLLPGLAQYRLGEKGRGIAFMTVEAALWTGFLGYRIQGWNREDTYREMADLYAGVAEGAPLDDDFYKTIASWPSSDLYNEFVVRRLARTEGGDDLKAREAWYEANKVQGNETWNWSSDVARQEFATKRSDAQNSFKKSRNMIGLAVVNRVVAMIDAVLLSGRVEGSAYRLDMSQERDGGELVSRIALRRSVP</sequence>